<dbReference type="EMBL" id="CAJNOR010001032">
    <property type="protein sequence ID" value="CAF1060818.1"/>
    <property type="molecule type" value="Genomic_DNA"/>
</dbReference>
<dbReference type="Gene3D" id="3.10.450.50">
    <property type="match status" value="1"/>
</dbReference>
<protein>
    <recommendedName>
        <fullName evidence="3">Nuclear transport factor 2 family protein</fullName>
    </recommendedName>
</protein>
<dbReference type="Proteomes" id="UP000663828">
    <property type="component" value="Unassembled WGS sequence"/>
</dbReference>
<proteinExistence type="predicted"/>
<gene>
    <name evidence="1" type="ORF">XAT740_LOCUS16273</name>
</gene>
<evidence type="ECO:0000313" key="1">
    <source>
        <dbReference type="EMBL" id="CAF1060818.1"/>
    </source>
</evidence>
<dbReference type="AlphaFoldDB" id="A0A814L4B6"/>
<name>A0A814L4B6_ADIRI</name>
<comment type="caution">
    <text evidence="1">The sequence shown here is derived from an EMBL/GenBank/DDBJ whole genome shotgun (WGS) entry which is preliminary data.</text>
</comment>
<evidence type="ECO:0000313" key="2">
    <source>
        <dbReference type="Proteomes" id="UP000663828"/>
    </source>
</evidence>
<reference evidence="1" key="1">
    <citation type="submission" date="2021-02" db="EMBL/GenBank/DDBJ databases">
        <authorList>
            <person name="Nowell W R."/>
        </authorList>
    </citation>
    <scope>NUCLEOTIDE SEQUENCE</scope>
</reference>
<organism evidence="1 2">
    <name type="scientific">Adineta ricciae</name>
    <name type="common">Rotifer</name>
    <dbReference type="NCBI Taxonomy" id="249248"/>
    <lineage>
        <taxon>Eukaryota</taxon>
        <taxon>Metazoa</taxon>
        <taxon>Spiralia</taxon>
        <taxon>Gnathifera</taxon>
        <taxon>Rotifera</taxon>
        <taxon>Eurotatoria</taxon>
        <taxon>Bdelloidea</taxon>
        <taxon>Adinetida</taxon>
        <taxon>Adinetidae</taxon>
        <taxon>Adineta</taxon>
    </lineage>
</organism>
<dbReference type="InterPro" id="IPR032710">
    <property type="entry name" value="NTF2-like_dom_sf"/>
</dbReference>
<keyword evidence="2" id="KW-1185">Reference proteome</keyword>
<evidence type="ECO:0008006" key="3">
    <source>
        <dbReference type="Google" id="ProtNLM"/>
    </source>
</evidence>
<dbReference type="SUPFAM" id="SSF54427">
    <property type="entry name" value="NTF2-like"/>
    <property type="match status" value="1"/>
</dbReference>
<accession>A0A814L4B6</accession>
<sequence length="125" mass="14484">MSRITALQDYLSSYNAHDITKINDFLHPKCRVIFNGHLVLDGAEAMRHTYEQDFLHSNASATLLEHSYDNGDEDRIRALIRTTHNNHLIDVTYVFEPNENGDGNSKQRMIEHIIHSVTHNRDENK</sequence>